<evidence type="ECO:0000313" key="3">
    <source>
        <dbReference type="Proteomes" id="UP000192980"/>
    </source>
</evidence>
<keyword evidence="1" id="KW-0732">Signal</keyword>
<reference evidence="2 3" key="1">
    <citation type="submission" date="2017-04" db="EMBL/GenBank/DDBJ databases">
        <authorList>
            <person name="Afonso C.L."/>
            <person name="Miller P.J."/>
            <person name="Scott M.A."/>
            <person name="Spackman E."/>
            <person name="Goraichik I."/>
            <person name="Dimitrov K.M."/>
            <person name="Suarez D.L."/>
            <person name="Swayne D.E."/>
        </authorList>
    </citation>
    <scope>NUCLEOTIDE SEQUENCE [LARGE SCALE GENOMIC DNA]</scope>
    <source>
        <strain evidence="2 3">DSM 22418</strain>
    </source>
</reference>
<protein>
    <recommendedName>
        <fullName evidence="4">Outer membrane protein beta-barrel domain-containing protein</fullName>
    </recommendedName>
</protein>
<evidence type="ECO:0000313" key="2">
    <source>
        <dbReference type="EMBL" id="SMG15902.1"/>
    </source>
</evidence>
<dbReference type="AlphaFoldDB" id="A0A1X7IML0"/>
<gene>
    <name evidence="2" type="ORF">SAMN05660862_1006</name>
</gene>
<sequence length="320" mass="36663">MITRFYTTIALLLISGFSYCQTNDSTARKTAYRIIERFPTTRTVGLQYEIYDNSDFNVKNFSDAVDGKVSDMRRMRASANIPVIKKRNLIFTLSGYYSHTKGTVDIESPETYISKDFDLKYWAGTASSTYITRLFEKPLIFNGSIITDGDQHDIHRTRGLLTSAIILKRSRNENFSVGVIGLIDKSARLPAIPMVSYERHLSGTPWTIELFFPQRLMLERRISENSLLFLGSEIFADRNYMTLNTNGLNGVYQFNEASLRSGITYEHRFFKHVYLLFMGGISNPIEARLIEKSSKSSDYVLTTKRNGSLYFNLGLSYNLF</sequence>
<proteinExistence type="predicted"/>
<evidence type="ECO:0008006" key="4">
    <source>
        <dbReference type="Google" id="ProtNLM"/>
    </source>
</evidence>
<feature type="chain" id="PRO_5012846824" description="Outer membrane protein beta-barrel domain-containing protein" evidence="1">
    <location>
        <begin position="21"/>
        <end position="320"/>
    </location>
</feature>
<name>A0A1X7IML0_9SPHI</name>
<dbReference type="STRING" id="561061.SAMN05660862_1006"/>
<accession>A0A1X7IML0</accession>
<evidence type="ECO:0000256" key="1">
    <source>
        <dbReference type="SAM" id="SignalP"/>
    </source>
</evidence>
<dbReference type="Proteomes" id="UP000192980">
    <property type="component" value="Unassembled WGS sequence"/>
</dbReference>
<dbReference type="EMBL" id="FXAU01000001">
    <property type="protein sequence ID" value="SMG15902.1"/>
    <property type="molecule type" value="Genomic_DNA"/>
</dbReference>
<organism evidence="2 3">
    <name type="scientific">Sphingobacterium psychroaquaticum</name>
    <dbReference type="NCBI Taxonomy" id="561061"/>
    <lineage>
        <taxon>Bacteria</taxon>
        <taxon>Pseudomonadati</taxon>
        <taxon>Bacteroidota</taxon>
        <taxon>Sphingobacteriia</taxon>
        <taxon>Sphingobacteriales</taxon>
        <taxon>Sphingobacteriaceae</taxon>
        <taxon>Sphingobacterium</taxon>
    </lineage>
</organism>
<feature type="signal peptide" evidence="1">
    <location>
        <begin position="1"/>
        <end position="20"/>
    </location>
</feature>
<keyword evidence="3" id="KW-1185">Reference proteome</keyword>